<dbReference type="Proteomes" id="UP000671913">
    <property type="component" value="Chromosome"/>
</dbReference>
<name>A0A974Y2R8_9THEO</name>
<evidence type="ECO:0000256" key="1">
    <source>
        <dbReference type="SAM" id="Phobius"/>
    </source>
</evidence>
<dbReference type="RefSeq" id="WP_284679138.1">
    <property type="nucleotide sequence ID" value="NZ_CP060096.1"/>
</dbReference>
<organism evidence="2 3">
    <name type="scientific">Aceticella autotrophica</name>
    <dbReference type="NCBI Taxonomy" id="2755338"/>
    <lineage>
        <taxon>Bacteria</taxon>
        <taxon>Bacillati</taxon>
        <taxon>Bacillota</taxon>
        <taxon>Clostridia</taxon>
        <taxon>Thermoanaerobacterales</taxon>
        <taxon>Thermoanaerobacteraceae</taxon>
        <taxon>Aceticella</taxon>
    </lineage>
</organism>
<protein>
    <submittedName>
        <fullName evidence="2">SurA N-terminal domain-containing protein</fullName>
    </submittedName>
</protein>
<dbReference type="KEGG" id="aaut:ACETAC_05945"/>
<feature type="transmembrane region" description="Helical" evidence="1">
    <location>
        <begin position="6"/>
        <end position="26"/>
    </location>
</feature>
<accession>A0A974Y2R8</accession>
<sequence>MFRKKYYFIFVIFAIVLSLFMLKYCFIKVKAQTNQMINYINKDGSKYPKIVAKVGSLEINNKEFATEVFLIKNKYQNKNENFYEKEALKNLILNKEYELEELKHGLFVTDDEVDAYLKNMENVYNTMNDKNGDMTKFIQDVKNDGFNNIQNFFKNQQIRDTYKKALLRVKLRNYIMNLVDSPTDNDINNFIKDNNLDFSKTDKNMLKQQLLFKKRIEAWDAYNEQLLKSNNFSIYIPININK</sequence>
<evidence type="ECO:0000313" key="2">
    <source>
        <dbReference type="EMBL" id="QSZ26466.1"/>
    </source>
</evidence>
<dbReference type="AlphaFoldDB" id="A0A974Y2R8"/>
<evidence type="ECO:0000313" key="3">
    <source>
        <dbReference type="Proteomes" id="UP000671913"/>
    </source>
</evidence>
<dbReference type="SUPFAM" id="SSF109998">
    <property type="entry name" value="Triger factor/SurA peptide-binding domain-like"/>
    <property type="match status" value="1"/>
</dbReference>
<dbReference type="Pfam" id="PF13624">
    <property type="entry name" value="SurA_N_3"/>
    <property type="match status" value="1"/>
</dbReference>
<keyword evidence="1" id="KW-1133">Transmembrane helix</keyword>
<dbReference type="EMBL" id="CP060096">
    <property type="protein sequence ID" value="QSZ26466.1"/>
    <property type="molecule type" value="Genomic_DNA"/>
</dbReference>
<dbReference type="InterPro" id="IPR027304">
    <property type="entry name" value="Trigger_fact/SurA_dom_sf"/>
</dbReference>
<keyword evidence="1" id="KW-0472">Membrane</keyword>
<keyword evidence="1" id="KW-0812">Transmembrane</keyword>
<gene>
    <name evidence="2" type="ORF">ACETAC_05945</name>
</gene>
<reference evidence="2" key="1">
    <citation type="submission" date="2020-08" db="EMBL/GenBank/DDBJ databases">
        <title>Genomic insights into the carbon and energy metabolism of the first obligate autotrophic acetogenic bacterium Aceticella autotrophica gen. nov., sp. nov.</title>
        <authorList>
            <person name="Toshchakov S.V."/>
            <person name="Elcheninov A.G."/>
            <person name="Kublanov I.V."/>
            <person name="Frolov E.N."/>
            <person name="Lebedinsky A.V."/>
        </authorList>
    </citation>
    <scope>NUCLEOTIDE SEQUENCE</scope>
    <source>
        <strain evidence="2">3443-3Ac</strain>
    </source>
</reference>
<proteinExistence type="predicted"/>
<dbReference type="Gene3D" id="1.10.4030.10">
    <property type="entry name" value="Porin chaperone SurA, peptide-binding domain"/>
    <property type="match status" value="1"/>
</dbReference>
<keyword evidence="3" id="KW-1185">Reference proteome</keyword>